<dbReference type="PRINTS" id="PR01837">
    <property type="entry name" value="MGTCSAPBPROT"/>
</dbReference>
<feature type="transmembrane region" description="Helical" evidence="7">
    <location>
        <begin position="130"/>
        <end position="150"/>
    </location>
</feature>
<keyword evidence="7" id="KW-0997">Cell inner membrane</keyword>
<comment type="similarity">
    <text evidence="2 7">Belongs to the MgtC/SapB family.</text>
</comment>
<keyword evidence="3" id="KW-1003">Cell membrane</keyword>
<dbReference type="EMBL" id="OGTP01000003">
    <property type="protein sequence ID" value="SPB14001.1"/>
    <property type="molecule type" value="Genomic_DNA"/>
</dbReference>
<name>A0A2U3I1K1_9BURK</name>
<keyword evidence="10" id="KW-1185">Reference proteome</keyword>
<reference evidence="10" key="1">
    <citation type="submission" date="2018-01" db="EMBL/GenBank/DDBJ databases">
        <authorList>
            <person name="Peeters C."/>
        </authorList>
    </citation>
    <scope>NUCLEOTIDE SEQUENCE [LARGE SCALE GENOMIC DNA]</scope>
</reference>
<organism evidence="9 10">
    <name type="scientific">Caballeronia novacaledonica</name>
    <dbReference type="NCBI Taxonomy" id="1544861"/>
    <lineage>
        <taxon>Bacteria</taxon>
        <taxon>Pseudomonadati</taxon>
        <taxon>Pseudomonadota</taxon>
        <taxon>Betaproteobacteria</taxon>
        <taxon>Burkholderiales</taxon>
        <taxon>Burkholderiaceae</taxon>
        <taxon>Caballeronia</taxon>
    </lineage>
</organism>
<dbReference type="AlphaFoldDB" id="A0A2U3I1K1"/>
<comment type="subcellular location">
    <subcellularLocation>
        <location evidence="7">Cell inner membrane</location>
        <topology evidence="7">Multi-pass membrane protein</topology>
    </subcellularLocation>
    <subcellularLocation>
        <location evidence="1">Cell membrane</location>
        <topology evidence="1">Multi-pass membrane protein</topology>
    </subcellularLocation>
</comment>
<evidence type="ECO:0000256" key="2">
    <source>
        <dbReference type="ARBA" id="ARBA00009298"/>
    </source>
</evidence>
<feature type="domain" description="MgtC/SapB/SrpB/YhiD N-terminal" evidence="8">
    <location>
        <begin position="25"/>
        <end position="152"/>
    </location>
</feature>
<dbReference type="GO" id="GO:0005886">
    <property type="term" value="C:plasma membrane"/>
    <property type="evidence" value="ECO:0007669"/>
    <property type="project" value="UniProtKB-SubCell"/>
</dbReference>
<sequence length="175" mass="18877">MVRLTFTFSHPMLPYPLLADAVLRMLTAMLIGCVIGIDRDLHGKPTGMKTLALVSLGACIATMCAQGFSMSLSDDTGVSRAVQGIVTGVGFLGAGVILQNPRENRVRGLTTAASIWVTAAVGIVCGLGLWSVAFIAMILMIGLLTIGRVVEKRLLRRWMDKPEDERQKYADVEEV</sequence>
<dbReference type="PANTHER" id="PTHR33778:SF1">
    <property type="entry name" value="MAGNESIUM TRANSPORTER YHID-RELATED"/>
    <property type="match status" value="1"/>
</dbReference>
<evidence type="ECO:0000256" key="6">
    <source>
        <dbReference type="ARBA" id="ARBA00023136"/>
    </source>
</evidence>
<keyword evidence="6 7" id="KW-0472">Membrane</keyword>
<evidence type="ECO:0000256" key="4">
    <source>
        <dbReference type="ARBA" id="ARBA00022692"/>
    </source>
</evidence>
<evidence type="ECO:0000256" key="3">
    <source>
        <dbReference type="ARBA" id="ARBA00022475"/>
    </source>
</evidence>
<gene>
    <name evidence="9" type="ORF">NOV72_01250</name>
</gene>
<dbReference type="Proteomes" id="UP000238169">
    <property type="component" value="Unassembled WGS sequence"/>
</dbReference>
<dbReference type="Pfam" id="PF02308">
    <property type="entry name" value="MgtC"/>
    <property type="match status" value="1"/>
</dbReference>
<feature type="transmembrane region" description="Helical" evidence="7">
    <location>
        <begin position="15"/>
        <end position="38"/>
    </location>
</feature>
<evidence type="ECO:0000256" key="1">
    <source>
        <dbReference type="ARBA" id="ARBA00004651"/>
    </source>
</evidence>
<dbReference type="PANTHER" id="PTHR33778">
    <property type="entry name" value="PROTEIN MGTC"/>
    <property type="match status" value="1"/>
</dbReference>
<dbReference type="InterPro" id="IPR049177">
    <property type="entry name" value="MgtC_SapB_SrpB_YhiD_N"/>
</dbReference>
<keyword evidence="4 7" id="KW-0812">Transmembrane</keyword>
<accession>A0A2U3I1K1</accession>
<protein>
    <recommendedName>
        <fullName evidence="7">Protein MgtC</fullName>
    </recommendedName>
</protein>
<keyword evidence="5 7" id="KW-1133">Transmembrane helix</keyword>
<feature type="transmembrane region" description="Helical" evidence="7">
    <location>
        <begin position="50"/>
        <end position="69"/>
    </location>
</feature>
<evidence type="ECO:0000313" key="10">
    <source>
        <dbReference type="Proteomes" id="UP000238169"/>
    </source>
</evidence>
<evidence type="ECO:0000256" key="7">
    <source>
        <dbReference type="RuleBase" id="RU365041"/>
    </source>
</evidence>
<feature type="transmembrane region" description="Helical" evidence="7">
    <location>
        <begin position="81"/>
        <end position="99"/>
    </location>
</feature>
<evidence type="ECO:0000259" key="8">
    <source>
        <dbReference type="Pfam" id="PF02308"/>
    </source>
</evidence>
<dbReference type="InterPro" id="IPR003416">
    <property type="entry name" value="MgtC/SapB/SrpB/YhiD_fam"/>
</dbReference>
<feature type="transmembrane region" description="Helical" evidence="7">
    <location>
        <begin position="106"/>
        <end position="124"/>
    </location>
</feature>
<evidence type="ECO:0000313" key="9">
    <source>
        <dbReference type="EMBL" id="SPB14001.1"/>
    </source>
</evidence>
<evidence type="ECO:0000256" key="5">
    <source>
        <dbReference type="ARBA" id="ARBA00022989"/>
    </source>
</evidence>
<proteinExistence type="inferred from homology"/>